<dbReference type="PATRIC" id="fig|1265818.5.peg.78"/>
<dbReference type="STRING" id="1265818.MAQA_00395"/>
<sequence length="576" mass="66890">MKITFTHNAYKSKEGNQQVPPALTHALGCRNEKVAVQLFFQEERGVLTHSRESLLLPDLTLPIYRVALSCEELKVTGYLETYLPDDNRVLQADRLANDPYITFSENLPGVLWIDVEIPQTFSKKEVTLTAEIYVKTAFQDEVLIENKSIPIEILPYALPKPQDYTLFLDLWQHSSNVARQYQVPLWSDDHFNRLEEVVASLAQLGQKSVMIVASDCPWCGWGTHIGSKDGTSFYEYSMLHLIKQENGEFICDFTTMQRYIDLCAHYNIDADISLYGLLGVWEMDGFPSISITDYPERISVRYYDEATQTYLYVRNREEYIKYLQLIFEYFKKTGQFEKLYLATDEPKISDPVKAKQFREVLDILFSIEPNIQLKMAVDQDDVIKEYVEKTKVLAMSFPCTVSHPEIAKQYPDKRILWYVCNIPDKPNTLFKNHLLEARILGTLNSLFDLSGFLRWAYTAWTIEPRQDIRYETKGFPTGDFSLTYPSKNGKIEVSLRLKQLEMGIIDFELLAKLKKAGAHSVVEEAYQILQLDETYTTFMATKKETREGLYSLDYLDYQKFRRFIVDALIQLEKQKS</sequence>
<dbReference type="AlphaFoldDB" id="W7B7F5"/>
<feature type="domain" description="Glycoside hydrolase 123 catalytic" evidence="1">
    <location>
        <begin position="171"/>
        <end position="511"/>
    </location>
</feature>
<evidence type="ECO:0000313" key="3">
    <source>
        <dbReference type="Proteomes" id="UP000019246"/>
    </source>
</evidence>
<name>W7B7F5_9LIST</name>
<dbReference type="Proteomes" id="UP000019246">
    <property type="component" value="Unassembled WGS sequence"/>
</dbReference>
<evidence type="ECO:0000313" key="2">
    <source>
        <dbReference type="EMBL" id="EUJ21822.1"/>
    </source>
</evidence>
<comment type="caution">
    <text evidence="2">The sequence shown here is derived from an EMBL/GenBank/DDBJ whole genome shotgun (WGS) entry which is preliminary data.</text>
</comment>
<organism evidence="2 3">
    <name type="scientific">Listeria aquatica FSL S10-1188</name>
    <dbReference type="NCBI Taxonomy" id="1265818"/>
    <lineage>
        <taxon>Bacteria</taxon>
        <taxon>Bacillati</taxon>
        <taxon>Bacillota</taxon>
        <taxon>Bacilli</taxon>
        <taxon>Bacillales</taxon>
        <taxon>Listeriaceae</taxon>
        <taxon>Listeria</taxon>
    </lineage>
</organism>
<proteinExistence type="predicted"/>
<gene>
    <name evidence="2" type="ORF">MAQA_00395</name>
</gene>
<reference evidence="2 3" key="1">
    <citation type="journal article" date="2014" name="Int. J. Syst. Evol. Microbiol.">
        <title>Listeria floridensis sp. nov., Listeria aquatica sp. nov., Listeria cornellensis sp. nov., Listeria riparia sp. nov. and Listeria grandensis sp. nov., from agricultural and natural environments.</title>
        <authorList>
            <person name="den Bakker H.C."/>
            <person name="Warchocki S."/>
            <person name="Wright E.M."/>
            <person name="Allred A.F."/>
            <person name="Ahlstrom C."/>
            <person name="Manuel C.S."/>
            <person name="Stasiewicz M.J."/>
            <person name="Burrell A."/>
            <person name="Roof S."/>
            <person name="Strawn L."/>
            <person name="Fortes E.D."/>
            <person name="Nightingale K.K."/>
            <person name="Kephart D."/>
            <person name="Wiedmann M."/>
        </authorList>
    </citation>
    <scope>NUCLEOTIDE SEQUENCE [LARGE SCALE GENOMIC DNA]</scope>
    <source>
        <strain evidence="2 3">FSL S10-1188</strain>
    </source>
</reference>
<dbReference type="EMBL" id="AOCG01000001">
    <property type="protein sequence ID" value="EUJ21822.1"/>
    <property type="molecule type" value="Genomic_DNA"/>
</dbReference>
<accession>W7B7F5</accession>
<dbReference type="RefSeq" id="WP_036070221.1">
    <property type="nucleotide sequence ID" value="NZ_AOCG01000001.1"/>
</dbReference>
<protein>
    <recommendedName>
        <fullName evidence="1">Glycoside hydrolase 123 catalytic domain-containing protein</fullName>
    </recommendedName>
</protein>
<evidence type="ECO:0000259" key="1">
    <source>
        <dbReference type="Pfam" id="PF13320"/>
    </source>
</evidence>
<keyword evidence="3" id="KW-1185">Reference proteome</keyword>
<dbReference type="OrthoDB" id="197680at2"/>
<dbReference type="InterPro" id="IPR025150">
    <property type="entry name" value="GH123_cat"/>
</dbReference>
<dbReference type="Pfam" id="PF13320">
    <property type="entry name" value="GH123_cat"/>
    <property type="match status" value="1"/>
</dbReference>